<dbReference type="SMART" id="SM00432">
    <property type="entry name" value="MADS"/>
    <property type="match status" value="1"/>
</dbReference>
<dbReference type="InterPro" id="IPR033896">
    <property type="entry name" value="MEF2-like_N"/>
</dbReference>
<evidence type="ECO:0000256" key="4">
    <source>
        <dbReference type="ARBA" id="ARBA00023163"/>
    </source>
</evidence>
<dbReference type="EMBL" id="GCKF01046089">
    <property type="protein sequence ID" value="JAG93639.1"/>
    <property type="molecule type" value="Transcribed_RNA"/>
</dbReference>
<keyword evidence="5" id="KW-0539">Nucleus</keyword>
<sequence>MREEKIINRMGRGRGRGRGKIHMKRIANPVSRQVTFSKRKAGLLKKAHELSILCDAEIGLIIFSPSGKLYDFGSPNLARILGRYQEFSAPREYCIQKDENIEMLRLELEKLENLTSTLGKKQRNITGEELDSLTLKEIRSLEHHLNIGANKIRSRKEKIFVENIESLQREARSCEEDNAALRKRLARDWKVLEGPIKVMDIVNDHQLEGDRDEDATPPQTVPIVMPAYEASLNLSLS</sequence>
<comment type="subcellular location">
    <subcellularLocation>
        <location evidence="1">Nucleus</location>
    </subcellularLocation>
</comment>
<keyword evidence="3" id="KW-0238">DNA-binding</keyword>
<evidence type="ECO:0008006" key="10">
    <source>
        <dbReference type="Google" id="ProtNLM"/>
    </source>
</evidence>
<evidence type="ECO:0000259" key="7">
    <source>
        <dbReference type="PROSITE" id="PS50066"/>
    </source>
</evidence>
<dbReference type="GO" id="GO:0000977">
    <property type="term" value="F:RNA polymerase II transcription regulatory region sequence-specific DNA binding"/>
    <property type="evidence" value="ECO:0007669"/>
    <property type="project" value="InterPro"/>
</dbReference>
<keyword evidence="4" id="KW-0804">Transcription</keyword>
<dbReference type="InterPro" id="IPR036879">
    <property type="entry name" value="TF_MADSbox_sf"/>
</dbReference>
<dbReference type="PROSITE" id="PS50066">
    <property type="entry name" value="MADS_BOX_2"/>
    <property type="match status" value="1"/>
</dbReference>
<protein>
    <recommendedName>
        <fullName evidence="10">MADS-box domain-containing protein</fullName>
    </recommendedName>
</protein>
<dbReference type="AlphaFoldDB" id="A0A0D6QT05"/>
<evidence type="ECO:0000256" key="1">
    <source>
        <dbReference type="ARBA" id="ARBA00004123"/>
    </source>
</evidence>
<dbReference type="PROSITE" id="PS00350">
    <property type="entry name" value="MADS_BOX_1"/>
    <property type="match status" value="1"/>
</dbReference>
<feature type="domain" description="MADS-box" evidence="7">
    <location>
        <begin position="16"/>
        <end position="76"/>
    </location>
</feature>
<dbReference type="InterPro" id="IPR002487">
    <property type="entry name" value="TF_Kbox"/>
</dbReference>
<dbReference type="GO" id="GO:0003700">
    <property type="term" value="F:DNA-binding transcription factor activity"/>
    <property type="evidence" value="ECO:0007669"/>
    <property type="project" value="InterPro"/>
</dbReference>
<dbReference type="InterPro" id="IPR050142">
    <property type="entry name" value="MADS-box/MEF2_TF"/>
</dbReference>
<evidence type="ECO:0000256" key="6">
    <source>
        <dbReference type="SAM" id="Coils"/>
    </source>
</evidence>
<dbReference type="PROSITE" id="PS51297">
    <property type="entry name" value="K_BOX"/>
    <property type="match status" value="1"/>
</dbReference>
<evidence type="ECO:0000256" key="3">
    <source>
        <dbReference type="ARBA" id="ARBA00023125"/>
    </source>
</evidence>
<evidence type="ECO:0000313" key="9">
    <source>
        <dbReference type="EMBL" id="JAG93639.1"/>
    </source>
</evidence>
<dbReference type="GO" id="GO:0005634">
    <property type="term" value="C:nucleus"/>
    <property type="evidence" value="ECO:0007669"/>
    <property type="project" value="UniProtKB-SubCell"/>
</dbReference>
<dbReference type="GO" id="GO:0046983">
    <property type="term" value="F:protein dimerization activity"/>
    <property type="evidence" value="ECO:0007669"/>
    <property type="project" value="InterPro"/>
</dbReference>
<dbReference type="SUPFAM" id="SSF55455">
    <property type="entry name" value="SRF-like"/>
    <property type="match status" value="1"/>
</dbReference>
<feature type="domain" description="K-box" evidence="8">
    <location>
        <begin position="101"/>
        <end position="197"/>
    </location>
</feature>
<reference evidence="9" key="1">
    <citation type="submission" date="2015-03" db="EMBL/GenBank/DDBJ databases">
        <title>A transcriptome of Araucaria cunninghamii, an australian fine timber species.</title>
        <authorList>
            <person name="Jing Yi C.J.Y."/>
            <person name="Yin San L.Y.S."/>
            <person name="Abdul Karim S.S."/>
            <person name="Wan Azmi N.N."/>
            <person name="Hercus R.R."/>
            <person name="Croft L.L."/>
        </authorList>
    </citation>
    <scope>NUCLEOTIDE SEQUENCE</scope>
    <source>
        <strain evidence="9">MI0301</strain>
        <tissue evidence="9">Leaf</tissue>
    </source>
</reference>
<dbReference type="CDD" id="cd00265">
    <property type="entry name" value="MADS_MEF2_like"/>
    <property type="match status" value="1"/>
</dbReference>
<dbReference type="InterPro" id="IPR002100">
    <property type="entry name" value="TF_MADSbox"/>
</dbReference>
<dbReference type="Gene3D" id="3.40.1810.10">
    <property type="entry name" value="Transcription factor, MADS-box"/>
    <property type="match status" value="1"/>
</dbReference>
<keyword evidence="2" id="KW-0805">Transcription regulation</keyword>
<evidence type="ECO:0000259" key="8">
    <source>
        <dbReference type="PROSITE" id="PS51297"/>
    </source>
</evidence>
<evidence type="ECO:0000256" key="2">
    <source>
        <dbReference type="ARBA" id="ARBA00023015"/>
    </source>
</evidence>
<dbReference type="PANTHER" id="PTHR48019">
    <property type="entry name" value="SERUM RESPONSE FACTOR HOMOLOG"/>
    <property type="match status" value="1"/>
</dbReference>
<organism evidence="9">
    <name type="scientific">Araucaria cunninghamii</name>
    <name type="common">Hoop pine</name>
    <name type="synonym">Moreton Bay pine</name>
    <dbReference type="NCBI Taxonomy" id="56994"/>
    <lineage>
        <taxon>Eukaryota</taxon>
        <taxon>Viridiplantae</taxon>
        <taxon>Streptophyta</taxon>
        <taxon>Embryophyta</taxon>
        <taxon>Tracheophyta</taxon>
        <taxon>Spermatophyta</taxon>
        <taxon>Pinopsida</taxon>
        <taxon>Pinidae</taxon>
        <taxon>Conifers II</taxon>
        <taxon>Araucariales</taxon>
        <taxon>Araucariaceae</taxon>
        <taxon>Araucaria</taxon>
    </lineage>
</organism>
<dbReference type="Pfam" id="PF00319">
    <property type="entry name" value="SRF-TF"/>
    <property type="match status" value="1"/>
</dbReference>
<proteinExistence type="predicted"/>
<feature type="coiled-coil region" evidence="6">
    <location>
        <begin position="94"/>
        <end position="121"/>
    </location>
</feature>
<accession>A0A0D6QT05</accession>
<dbReference type="GO" id="GO:0045944">
    <property type="term" value="P:positive regulation of transcription by RNA polymerase II"/>
    <property type="evidence" value="ECO:0007669"/>
    <property type="project" value="InterPro"/>
</dbReference>
<dbReference type="PRINTS" id="PR00404">
    <property type="entry name" value="MADSDOMAIN"/>
</dbReference>
<keyword evidence="6" id="KW-0175">Coiled coil</keyword>
<name>A0A0D6QT05_ARACU</name>
<evidence type="ECO:0000256" key="5">
    <source>
        <dbReference type="ARBA" id="ARBA00023242"/>
    </source>
</evidence>
<dbReference type="Pfam" id="PF01486">
    <property type="entry name" value="K-box"/>
    <property type="match status" value="1"/>
</dbReference>